<evidence type="ECO:0000313" key="2">
    <source>
        <dbReference type="Proteomes" id="UP000220527"/>
    </source>
</evidence>
<accession>A0A2A6RD96</accession>
<protein>
    <submittedName>
        <fullName evidence="1">Uncharacterized protein</fullName>
    </submittedName>
</protein>
<sequence length="81" mass="9170">MKAYRTYRTVTDAKQLFLSDLPFQPGEVVEILILAQDPDRALALQRLDALFQRSQALPQAQELTDDEIAAEIEAYRMGQSS</sequence>
<dbReference type="EMBL" id="NQWI01000205">
    <property type="protein sequence ID" value="PDW00038.1"/>
    <property type="molecule type" value="Genomic_DNA"/>
</dbReference>
<comment type="caution">
    <text evidence="1">The sequence shown here is derived from an EMBL/GenBank/DDBJ whole genome shotgun (WGS) entry which is preliminary data.</text>
</comment>
<dbReference type="OrthoDB" id="427830at2"/>
<dbReference type="Proteomes" id="UP000220527">
    <property type="component" value="Unassembled WGS sequence"/>
</dbReference>
<gene>
    <name evidence="1" type="ORF">CJ255_21230</name>
</gene>
<keyword evidence="2" id="KW-1185">Reference proteome</keyword>
<proteinExistence type="predicted"/>
<organism evidence="1 2">
    <name type="scientific">Candidatus Viridilinea mediisalina</name>
    <dbReference type="NCBI Taxonomy" id="2024553"/>
    <lineage>
        <taxon>Bacteria</taxon>
        <taxon>Bacillati</taxon>
        <taxon>Chloroflexota</taxon>
        <taxon>Chloroflexia</taxon>
        <taxon>Chloroflexales</taxon>
        <taxon>Chloroflexineae</taxon>
        <taxon>Oscillochloridaceae</taxon>
        <taxon>Candidatus Viridilinea</taxon>
    </lineage>
</organism>
<name>A0A2A6RD96_9CHLR</name>
<dbReference type="RefSeq" id="WP_097646075.1">
    <property type="nucleotide sequence ID" value="NZ_NQWI01000205.1"/>
</dbReference>
<dbReference type="AlphaFoldDB" id="A0A2A6RD96"/>
<evidence type="ECO:0000313" key="1">
    <source>
        <dbReference type="EMBL" id="PDW00038.1"/>
    </source>
</evidence>
<reference evidence="2" key="1">
    <citation type="submission" date="2017-08" db="EMBL/GenBank/DDBJ databases">
        <authorList>
            <person name="Grouzdev D.S."/>
            <person name="Gaisin V.A."/>
            <person name="Rysina M.S."/>
            <person name="Gorlenko V.M."/>
        </authorList>
    </citation>
    <scope>NUCLEOTIDE SEQUENCE [LARGE SCALE GENOMIC DNA]</scope>
    <source>
        <strain evidence="2">Kir15-3F</strain>
    </source>
</reference>